<accession>A0A9D4ESW9</accession>
<name>A0A9D4ESW9_DREPO</name>
<evidence type="ECO:0000313" key="2">
    <source>
        <dbReference type="Proteomes" id="UP000828390"/>
    </source>
</evidence>
<dbReference type="EMBL" id="JAIWYP010000008">
    <property type="protein sequence ID" value="KAH3785048.1"/>
    <property type="molecule type" value="Genomic_DNA"/>
</dbReference>
<dbReference type="Proteomes" id="UP000828390">
    <property type="component" value="Unassembled WGS sequence"/>
</dbReference>
<dbReference type="AlphaFoldDB" id="A0A9D4ESW9"/>
<protein>
    <submittedName>
        <fullName evidence="1">Uncharacterized protein</fullName>
    </submittedName>
</protein>
<evidence type="ECO:0000313" key="1">
    <source>
        <dbReference type="EMBL" id="KAH3785048.1"/>
    </source>
</evidence>
<dbReference type="InterPro" id="IPR036705">
    <property type="entry name" value="Ribosyl_crysJ1_sf"/>
</dbReference>
<keyword evidence="2" id="KW-1185">Reference proteome</keyword>
<reference evidence="1" key="2">
    <citation type="submission" date="2020-11" db="EMBL/GenBank/DDBJ databases">
        <authorList>
            <person name="McCartney M.A."/>
            <person name="Auch B."/>
            <person name="Kono T."/>
            <person name="Mallez S."/>
            <person name="Becker A."/>
            <person name="Gohl D.M."/>
            <person name="Silverstein K.A.T."/>
            <person name="Koren S."/>
            <person name="Bechman K.B."/>
            <person name="Herman A."/>
            <person name="Abrahante J.E."/>
            <person name="Garbe J."/>
        </authorList>
    </citation>
    <scope>NUCLEOTIDE SEQUENCE</scope>
    <source>
        <strain evidence="1">Duluth1</strain>
        <tissue evidence="1">Whole animal</tissue>
    </source>
</reference>
<organism evidence="1 2">
    <name type="scientific">Dreissena polymorpha</name>
    <name type="common">Zebra mussel</name>
    <name type="synonym">Mytilus polymorpha</name>
    <dbReference type="NCBI Taxonomy" id="45954"/>
    <lineage>
        <taxon>Eukaryota</taxon>
        <taxon>Metazoa</taxon>
        <taxon>Spiralia</taxon>
        <taxon>Lophotrochozoa</taxon>
        <taxon>Mollusca</taxon>
        <taxon>Bivalvia</taxon>
        <taxon>Autobranchia</taxon>
        <taxon>Heteroconchia</taxon>
        <taxon>Euheterodonta</taxon>
        <taxon>Imparidentia</taxon>
        <taxon>Neoheterodontei</taxon>
        <taxon>Myida</taxon>
        <taxon>Dreissenoidea</taxon>
        <taxon>Dreissenidae</taxon>
        <taxon>Dreissena</taxon>
    </lineage>
</organism>
<dbReference type="SUPFAM" id="SSF101478">
    <property type="entry name" value="ADP-ribosylglycohydrolase"/>
    <property type="match status" value="1"/>
</dbReference>
<comment type="caution">
    <text evidence="1">The sequence shown here is derived from an EMBL/GenBank/DDBJ whole genome shotgun (WGS) entry which is preliminary data.</text>
</comment>
<gene>
    <name evidence="1" type="ORF">DPMN_163131</name>
</gene>
<proteinExistence type="predicted"/>
<sequence length="79" mass="8486">MMIGNTDGVKANNCVACNPHNSANYTLQNMAASMKSKFQGSLVGAVVGDCIGACFEGGWHDRVEISNILKVLRRIEKSL</sequence>
<reference evidence="1" key="1">
    <citation type="journal article" date="2019" name="bioRxiv">
        <title>The Genome of the Zebra Mussel, Dreissena polymorpha: A Resource for Invasive Species Research.</title>
        <authorList>
            <person name="McCartney M.A."/>
            <person name="Auch B."/>
            <person name="Kono T."/>
            <person name="Mallez S."/>
            <person name="Zhang Y."/>
            <person name="Obille A."/>
            <person name="Becker A."/>
            <person name="Abrahante J.E."/>
            <person name="Garbe J."/>
            <person name="Badalamenti J.P."/>
            <person name="Herman A."/>
            <person name="Mangelson H."/>
            <person name="Liachko I."/>
            <person name="Sullivan S."/>
            <person name="Sone E.D."/>
            <person name="Koren S."/>
            <person name="Silverstein K.A.T."/>
            <person name="Beckman K.B."/>
            <person name="Gohl D.M."/>
        </authorList>
    </citation>
    <scope>NUCLEOTIDE SEQUENCE</scope>
    <source>
        <strain evidence="1">Duluth1</strain>
        <tissue evidence="1">Whole animal</tissue>
    </source>
</reference>